<dbReference type="EMBL" id="GFPF01004206">
    <property type="protein sequence ID" value="MAA15352.1"/>
    <property type="molecule type" value="Transcribed_RNA"/>
</dbReference>
<sequence length="157" mass="18603">MKRQAILAACVYFAADVIIAMLTNTRGRVAQLDIKQFVNTTRQIWTYITTSSALVTCEVDRMRSMHRLSISFRRTFVYNGTRMDMQMRGVFDRLCKQRMTLFGRRSNIRYDLRVKNSSIDRRPHPDCRYYLYRVMGPRTEHTIYTPDCQRVVSLRQG</sequence>
<evidence type="ECO:0000313" key="1">
    <source>
        <dbReference type="EMBL" id="MAA15352.1"/>
    </source>
</evidence>
<reference evidence="1" key="1">
    <citation type="journal article" date="2017" name="Parasit. Vectors">
        <title>Sialotranscriptomics of Rhipicephalus zambeziensis reveals intricate expression profiles of secretory proteins and suggests tight temporal transcriptional regulation during blood-feeding.</title>
        <authorList>
            <person name="de Castro M.H."/>
            <person name="de Klerk D."/>
            <person name="Pienaar R."/>
            <person name="Rees D.J.G."/>
            <person name="Mans B.J."/>
        </authorList>
    </citation>
    <scope>NUCLEOTIDE SEQUENCE</scope>
    <source>
        <tissue evidence="1">Salivary glands</tissue>
    </source>
</reference>
<proteinExistence type="predicted"/>
<dbReference type="AlphaFoldDB" id="A0A224YNB5"/>
<accession>A0A224YNB5</accession>
<organism evidence="1">
    <name type="scientific">Rhipicephalus zambeziensis</name>
    <dbReference type="NCBI Taxonomy" id="60191"/>
    <lineage>
        <taxon>Eukaryota</taxon>
        <taxon>Metazoa</taxon>
        <taxon>Ecdysozoa</taxon>
        <taxon>Arthropoda</taxon>
        <taxon>Chelicerata</taxon>
        <taxon>Arachnida</taxon>
        <taxon>Acari</taxon>
        <taxon>Parasitiformes</taxon>
        <taxon>Ixodida</taxon>
        <taxon>Ixodoidea</taxon>
        <taxon>Ixodidae</taxon>
        <taxon>Rhipicephalinae</taxon>
        <taxon>Rhipicephalus</taxon>
        <taxon>Rhipicephalus</taxon>
    </lineage>
</organism>
<name>A0A224YNB5_9ACAR</name>
<protein>
    <submittedName>
        <fullName evidence="1">Lipocalin</fullName>
    </submittedName>
</protein>